<protein>
    <recommendedName>
        <fullName evidence="1">COMM domain-containing protein</fullName>
    </recommendedName>
</protein>
<dbReference type="AlphaFoldDB" id="A0A7R9DSS9"/>
<dbReference type="PROSITE" id="PS51269">
    <property type="entry name" value="COMM"/>
    <property type="match status" value="1"/>
</dbReference>
<accession>A0A7R9DSS9</accession>
<organism evidence="2">
    <name type="scientific">Timema poppense</name>
    <name type="common">Walking stick</name>
    <dbReference type="NCBI Taxonomy" id="170557"/>
    <lineage>
        <taxon>Eukaryota</taxon>
        <taxon>Metazoa</taxon>
        <taxon>Ecdysozoa</taxon>
        <taxon>Arthropoda</taxon>
        <taxon>Hexapoda</taxon>
        <taxon>Insecta</taxon>
        <taxon>Pterygota</taxon>
        <taxon>Neoptera</taxon>
        <taxon>Polyneoptera</taxon>
        <taxon>Phasmatodea</taxon>
        <taxon>Timematodea</taxon>
        <taxon>Timematoidea</taxon>
        <taxon>Timematidae</taxon>
        <taxon>Timema</taxon>
    </lineage>
</organism>
<sequence>MTKPGVLHRQLLDVLKLDEDKAEALVTVWASSAKGIVEQLRQKSVFPSQLEDFGWALNIETASYLCNKQKELKAVLQFGLKSNLKEINSKENLIVEFNHGELYEFYKQLETIQTQLDSLC</sequence>
<dbReference type="Pfam" id="PF07258">
    <property type="entry name" value="COMM_domain"/>
    <property type="match status" value="1"/>
</dbReference>
<dbReference type="PANTHER" id="PTHR12333:SF0">
    <property type="entry name" value="COMM DOMAIN-CONTAINING PROTEIN 10"/>
    <property type="match status" value="1"/>
</dbReference>
<feature type="domain" description="COMM" evidence="1">
    <location>
        <begin position="49"/>
        <end position="120"/>
    </location>
</feature>
<dbReference type="PANTHER" id="PTHR12333">
    <property type="entry name" value="COMM DOMAIN CONTAINING PROTEIN 10"/>
    <property type="match status" value="1"/>
</dbReference>
<dbReference type="EMBL" id="OD029502">
    <property type="protein sequence ID" value="CAD7420291.1"/>
    <property type="molecule type" value="Genomic_DNA"/>
</dbReference>
<dbReference type="InterPro" id="IPR017920">
    <property type="entry name" value="COMM"/>
</dbReference>
<dbReference type="InterPro" id="IPR037361">
    <property type="entry name" value="COMMD10"/>
</dbReference>
<proteinExistence type="predicted"/>
<gene>
    <name evidence="2" type="ORF">TPSB3V08_LOCUS13706</name>
</gene>
<name>A0A7R9DSS9_TIMPO</name>
<evidence type="ECO:0000313" key="2">
    <source>
        <dbReference type="EMBL" id="CAD7420291.1"/>
    </source>
</evidence>
<evidence type="ECO:0000259" key="1">
    <source>
        <dbReference type="PROSITE" id="PS51269"/>
    </source>
</evidence>
<reference evidence="2" key="1">
    <citation type="submission" date="2020-11" db="EMBL/GenBank/DDBJ databases">
        <authorList>
            <person name="Tran Van P."/>
        </authorList>
    </citation>
    <scope>NUCLEOTIDE SEQUENCE</scope>
</reference>